<comment type="caution">
    <text evidence="1">The sequence shown here is derived from an EMBL/GenBank/DDBJ whole genome shotgun (WGS) entry which is preliminary data.</text>
</comment>
<sequence>MFLRPNSALKQTPPSSWYYHQINLAAGAMDSCFVLIKTHQYGTAPGERFLLQSIAATARIIWLCASVRYWQYREVDSVCFCAEYGHVYKASTFLNNCKLLDFLVFWDKDEKT</sequence>
<accession>A0ABN8SZ02</accession>
<reference evidence="1 2" key="1">
    <citation type="submission" date="2022-05" db="EMBL/GenBank/DDBJ databases">
        <authorList>
            <consortium name="Genoscope - CEA"/>
            <person name="William W."/>
        </authorList>
    </citation>
    <scope>NUCLEOTIDE SEQUENCE [LARGE SCALE GENOMIC DNA]</scope>
</reference>
<proteinExistence type="predicted"/>
<evidence type="ECO:0000313" key="1">
    <source>
        <dbReference type="EMBL" id="CAH3196542.1"/>
    </source>
</evidence>
<dbReference type="Proteomes" id="UP001159427">
    <property type="component" value="Unassembled WGS sequence"/>
</dbReference>
<name>A0ABN8SZ02_9CNID</name>
<dbReference type="EMBL" id="CALNXI010004840">
    <property type="protein sequence ID" value="CAH3196542.1"/>
    <property type="molecule type" value="Genomic_DNA"/>
</dbReference>
<evidence type="ECO:0000313" key="2">
    <source>
        <dbReference type="Proteomes" id="UP001159427"/>
    </source>
</evidence>
<protein>
    <submittedName>
        <fullName evidence="1">Uncharacterized protein</fullName>
    </submittedName>
</protein>
<keyword evidence="2" id="KW-1185">Reference proteome</keyword>
<gene>
    <name evidence="1" type="ORF">PEVE_00032928</name>
</gene>
<organism evidence="1 2">
    <name type="scientific">Porites evermanni</name>
    <dbReference type="NCBI Taxonomy" id="104178"/>
    <lineage>
        <taxon>Eukaryota</taxon>
        <taxon>Metazoa</taxon>
        <taxon>Cnidaria</taxon>
        <taxon>Anthozoa</taxon>
        <taxon>Hexacorallia</taxon>
        <taxon>Scleractinia</taxon>
        <taxon>Fungiina</taxon>
        <taxon>Poritidae</taxon>
        <taxon>Porites</taxon>
    </lineage>
</organism>